<protein>
    <recommendedName>
        <fullName evidence="3">DUF1934 family protein</fullName>
    </recommendedName>
</protein>
<evidence type="ECO:0000313" key="1">
    <source>
        <dbReference type="EMBL" id="QCZ36486.1"/>
    </source>
</evidence>
<reference evidence="1 2" key="1">
    <citation type="submission" date="2019-06" db="EMBL/GenBank/DDBJ databases">
        <title>Mycoplasma sp. 2F1A isolated from ostrich.</title>
        <authorList>
            <person name="Spergser J."/>
        </authorList>
    </citation>
    <scope>NUCLEOTIDE SEQUENCE [LARGE SCALE GENOMIC DNA]</scope>
    <source>
        <strain evidence="1 2">2F1A</strain>
    </source>
</reference>
<dbReference type="EMBL" id="CP040825">
    <property type="protein sequence ID" value="QCZ36486.1"/>
    <property type="molecule type" value="Genomic_DNA"/>
</dbReference>
<evidence type="ECO:0000313" key="2">
    <source>
        <dbReference type="Proteomes" id="UP000305457"/>
    </source>
</evidence>
<organism evidence="1 2">
    <name type="scientific">Mycoplasma nasistruthionis</name>
    <dbReference type="NCBI Taxonomy" id="353852"/>
    <lineage>
        <taxon>Bacteria</taxon>
        <taxon>Bacillati</taxon>
        <taxon>Mycoplasmatota</taxon>
        <taxon>Mollicutes</taxon>
        <taxon>Mycoplasmataceae</taxon>
        <taxon>Mycoplasma</taxon>
    </lineage>
</organism>
<dbReference type="AlphaFoldDB" id="A0A5B7XUF7"/>
<accession>A0A5B7XUF7</accession>
<dbReference type="KEGG" id="mnh:FG904_00385"/>
<proteinExistence type="predicted"/>
<dbReference type="Proteomes" id="UP000305457">
    <property type="component" value="Chromosome"/>
</dbReference>
<sequence length="141" mass="16634">MNNKIKFKSVFTTLHDNKQQIIQFDAPLTIEEYPEEGFKQLIFNEPKLNQKNIIELYDNKAIFYTDNTTVELLQEGFGDVTINLTVPNNPNPIVMNWFTKVQEFTVSSNYLNFKYQMYSDKDTEAHTEFDLQIEIYQTEAN</sequence>
<name>A0A5B7XUF7_9MOLU</name>
<evidence type="ECO:0008006" key="3">
    <source>
        <dbReference type="Google" id="ProtNLM"/>
    </source>
</evidence>
<dbReference type="RefSeq" id="WP_139591969.1">
    <property type="nucleotide sequence ID" value="NZ_CP040825.1"/>
</dbReference>
<gene>
    <name evidence="1" type="ORF">FG904_00385</name>
</gene>